<feature type="region of interest" description="Disordered" evidence="1">
    <location>
        <begin position="53"/>
        <end position="72"/>
    </location>
</feature>
<dbReference type="EMBL" id="OZ034818">
    <property type="protein sequence ID" value="CAL1387838.1"/>
    <property type="molecule type" value="Genomic_DNA"/>
</dbReference>
<dbReference type="AlphaFoldDB" id="A0AAV2EQ49"/>
<proteinExistence type="predicted"/>
<sequence length="72" mass="7452">MALLNCTAPLASFATATLLLLLAPFPFLGPVVAVAAAEARNVGDSLLLETTEERAGVRTNTSPTRGPPEVVF</sequence>
<protein>
    <recommendedName>
        <fullName evidence="5">Secreted protein</fullName>
    </recommendedName>
</protein>
<gene>
    <name evidence="3" type="ORF">LTRI10_LOCUS28795</name>
</gene>
<reference evidence="3 4" key="1">
    <citation type="submission" date="2024-04" db="EMBL/GenBank/DDBJ databases">
        <authorList>
            <person name="Fracassetti M."/>
        </authorList>
    </citation>
    <scope>NUCLEOTIDE SEQUENCE [LARGE SCALE GENOMIC DNA]</scope>
</reference>
<dbReference type="Proteomes" id="UP001497516">
    <property type="component" value="Chromosome 5"/>
</dbReference>
<organism evidence="3 4">
    <name type="scientific">Linum trigynum</name>
    <dbReference type="NCBI Taxonomy" id="586398"/>
    <lineage>
        <taxon>Eukaryota</taxon>
        <taxon>Viridiplantae</taxon>
        <taxon>Streptophyta</taxon>
        <taxon>Embryophyta</taxon>
        <taxon>Tracheophyta</taxon>
        <taxon>Spermatophyta</taxon>
        <taxon>Magnoliopsida</taxon>
        <taxon>eudicotyledons</taxon>
        <taxon>Gunneridae</taxon>
        <taxon>Pentapetalae</taxon>
        <taxon>rosids</taxon>
        <taxon>fabids</taxon>
        <taxon>Malpighiales</taxon>
        <taxon>Linaceae</taxon>
        <taxon>Linum</taxon>
    </lineage>
</organism>
<accession>A0AAV2EQ49</accession>
<keyword evidence="4" id="KW-1185">Reference proteome</keyword>
<evidence type="ECO:0000256" key="2">
    <source>
        <dbReference type="SAM" id="SignalP"/>
    </source>
</evidence>
<evidence type="ECO:0000313" key="4">
    <source>
        <dbReference type="Proteomes" id="UP001497516"/>
    </source>
</evidence>
<keyword evidence="2" id="KW-0732">Signal</keyword>
<feature type="chain" id="PRO_5043965543" description="Secreted protein" evidence="2">
    <location>
        <begin position="34"/>
        <end position="72"/>
    </location>
</feature>
<name>A0AAV2EQ49_9ROSI</name>
<evidence type="ECO:0000256" key="1">
    <source>
        <dbReference type="SAM" id="MobiDB-lite"/>
    </source>
</evidence>
<feature type="signal peptide" evidence="2">
    <location>
        <begin position="1"/>
        <end position="33"/>
    </location>
</feature>
<evidence type="ECO:0008006" key="5">
    <source>
        <dbReference type="Google" id="ProtNLM"/>
    </source>
</evidence>
<evidence type="ECO:0000313" key="3">
    <source>
        <dbReference type="EMBL" id="CAL1387838.1"/>
    </source>
</evidence>